<proteinExistence type="predicted"/>
<gene>
    <name evidence="1" type="ORF">FHS12_004744</name>
</gene>
<organism evidence="1 2">
    <name type="scientific">Nocardioides albus</name>
    <dbReference type="NCBI Taxonomy" id="1841"/>
    <lineage>
        <taxon>Bacteria</taxon>
        <taxon>Bacillati</taxon>
        <taxon>Actinomycetota</taxon>
        <taxon>Actinomycetes</taxon>
        <taxon>Propionibacteriales</taxon>
        <taxon>Nocardioidaceae</taxon>
        <taxon>Nocardioides</taxon>
    </lineage>
</organism>
<dbReference type="AlphaFoldDB" id="A0A7W5A8Q5"/>
<dbReference type="Proteomes" id="UP000577707">
    <property type="component" value="Unassembled WGS sequence"/>
</dbReference>
<reference evidence="1 2" key="1">
    <citation type="submission" date="2020-08" db="EMBL/GenBank/DDBJ databases">
        <title>Genomic Encyclopedia of Type Strains, Phase III (KMG-III): the genomes of soil and plant-associated and newly described type strains.</title>
        <authorList>
            <person name="Whitman W."/>
        </authorList>
    </citation>
    <scope>NUCLEOTIDE SEQUENCE [LARGE SCALE GENOMIC DNA]</scope>
    <source>
        <strain evidence="1 2">CECT 3302</strain>
    </source>
</reference>
<evidence type="ECO:0000313" key="2">
    <source>
        <dbReference type="Proteomes" id="UP000577707"/>
    </source>
</evidence>
<sequence>MRTCVELRWAWILNTYVRPFYLWAEWLPHDWAMARRVARAGKRVKVSDVRRMLHGSWRESSVAAWYCLRLPPELIESDLEVALGRAYSSKNAHTLAAPRFSETAQLAGRIHTRATHPGTAGLSARAR</sequence>
<keyword evidence="2" id="KW-1185">Reference proteome</keyword>
<comment type="caution">
    <text evidence="1">The sequence shown here is derived from an EMBL/GenBank/DDBJ whole genome shotgun (WGS) entry which is preliminary data.</text>
</comment>
<name>A0A7W5A8Q5_9ACTN</name>
<accession>A0A7W5A8Q5</accession>
<evidence type="ECO:0000313" key="1">
    <source>
        <dbReference type="EMBL" id="MBB3091768.1"/>
    </source>
</evidence>
<protein>
    <submittedName>
        <fullName evidence="1">Uncharacterized protein</fullName>
    </submittedName>
</protein>
<dbReference type="EMBL" id="JACHXG010000013">
    <property type="protein sequence ID" value="MBB3091768.1"/>
    <property type="molecule type" value="Genomic_DNA"/>
</dbReference>